<accession>A0AA38PMI9</accession>
<evidence type="ECO:0000313" key="2">
    <source>
        <dbReference type="Proteomes" id="UP001163846"/>
    </source>
</evidence>
<gene>
    <name evidence="1" type="ORF">F5878DRAFT_636789</name>
</gene>
<reference evidence="1" key="1">
    <citation type="submission" date="2022-08" db="EMBL/GenBank/DDBJ databases">
        <authorList>
            <consortium name="DOE Joint Genome Institute"/>
            <person name="Min B."/>
            <person name="Riley R."/>
            <person name="Sierra-Patev S."/>
            <person name="Naranjo-Ortiz M."/>
            <person name="Looney B."/>
            <person name="Konkel Z."/>
            <person name="Slot J.C."/>
            <person name="Sakamoto Y."/>
            <person name="Steenwyk J.L."/>
            <person name="Rokas A."/>
            <person name="Carro J."/>
            <person name="Camarero S."/>
            <person name="Ferreira P."/>
            <person name="Molpeceres G."/>
            <person name="Ruiz-Duenas F.J."/>
            <person name="Serrano A."/>
            <person name="Henrissat B."/>
            <person name="Drula E."/>
            <person name="Hughes K.W."/>
            <person name="Mata J.L."/>
            <person name="Ishikawa N.K."/>
            <person name="Vargas-Isla R."/>
            <person name="Ushijima S."/>
            <person name="Smith C.A."/>
            <person name="Ahrendt S."/>
            <person name="Andreopoulos W."/>
            <person name="He G."/>
            <person name="Labutti K."/>
            <person name="Lipzen A."/>
            <person name="Ng V."/>
            <person name="Sandor L."/>
            <person name="Barry K."/>
            <person name="Martinez A.T."/>
            <person name="Xiao Y."/>
            <person name="Gibbons J.G."/>
            <person name="Terashima K."/>
            <person name="Hibbett D.S."/>
            <person name="Grigoriev I.V."/>
        </authorList>
    </citation>
    <scope>NUCLEOTIDE SEQUENCE</scope>
    <source>
        <strain evidence="1">TFB9207</strain>
    </source>
</reference>
<protein>
    <submittedName>
        <fullName evidence="1">Uncharacterized protein</fullName>
    </submittedName>
</protein>
<proteinExistence type="predicted"/>
<keyword evidence="2" id="KW-1185">Reference proteome</keyword>
<sequence>MNNDRATEVNLEQRLPNEISDLIVSHLVNDPSSLRNVALLCHDSASIAQPYIFRQVDLKDVPNPSWSKWSGHRRNDYVPLIHRFAALLDNPQTAFLGRFVRRLDLNPCSGPLRDVEHAELDVTISSIFERLPLLTELRISRGRPAHLTSIQLYLSKQLRKLWIEHMAIYVEDGYEQLQNMLTSCTHLTFLALHDCSLDSSITRAECTTLPLILPSSLEKACVTRTNERTFDALGLGLKFPQAPVLSSFLSDFRNEVEDRSQLWQGLGQHTLIVLDVGNMLSWPNSLTTSSWSRFDPLTSYIPAMISVTQGIVSSELTLHCSQQYQLVSYFAHFISVLPDPVRRIRINFNARASDGPLDRDPDSWVKLDNALMKRHALGVQRELFLAMAHRMKMENYSTEKSWIVYLLYSIIQRRRLGEMPRNLEAEQDGALAVSFRGGGAERRPSDEISDAIFDKEPICSTYFHTSIEHPSSLVSSFLFLCWSKKSIFVSRTIAASQYISQFYSSSLMGAFLLLSTAFTTALPHPSALNILPNAVSASPGAVTAVSSGVPPSTTATVRPTVVATLKLMRILGLGDSYSERVARARASPSRETAIEAIRQMLQVARDQLVTQSPEKEVKWEIRLDVDKSLYPSQDSPVDKNSPDEQFMIQFNINNHEYVYQGVFAWTFTYWDPKSLNGYFLESKTNRMVKIKQGKVVTSGKTTKSSLKERLKAWMGSSRTRLHQDLVEYDYVHENV</sequence>
<comment type="caution">
    <text evidence="1">The sequence shown here is derived from an EMBL/GenBank/DDBJ whole genome shotgun (WGS) entry which is preliminary data.</text>
</comment>
<dbReference type="AlphaFoldDB" id="A0AA38PMI9"/>
<name>A0AA38PMI9_9AGAR</name>
<dbReference type="Proteomes" id="UP001163846">
    <property type="component" value="Unassembled WGS sequence"/>
</dbReference>
<organism evidence="1 2">
    <name type="scientific">Lentinula raphanica</name>
    <dbReference type="NCBI Taxonomy" id="153919"/>
    <lineage>
        <taxon>Eukaryota</taxon>
        <taxon>Fungi</taxon>
        <taxon>Dikarya</taxon>
        <taxon>Basidiomycota</taxon>
        <taxon>Agaricomycotina</taxon>
        <taxon>Agaricomycetes</taxon>
        <taxon>Agaricomycetidae</taxon>
        <taxon>Agaricales</taxon>
        <taxon>Marasmiineae</taxon>
        <taxon>Omphalotaceae</taxon>
        <taxon>Lentinula</taxon>
    </lineage>
</organism>
<dbReference type="EMBL" id="MU805940">
    <property type="protein sequence ID" value="KAJ3845211.1"/>
    <property type="molecule type" value="Genomic_DNA"/>
</dbReference>
<dbReference type="SUPFAM" id="SSF52047">
    <property type="entry name" value="RNI-like"/>
    <property type="match status" value="1"/>
</dbReference>
<evidence type="ECO:0000313" key="1">
    <source>
        <dbReference type="EMBL" id="KAJ3845211.1"/>
    </source>
</evidence>